<dbReference type="EMBL" id="AP024488">
    <property type="protein sequence ID" value="BCS97494.1"/>
    <property type="molecule type" value="Genomic_DNA"/>
</dbReference>
<dbReference type="Pfam" id="PF01520">
    <property type="entry name" value="Amidase_3"/>
    <property type="match status" value="1"/>
</dbReference>
<dbReference type="EC" id="3.5.1.28" evidence="2"/>
<reference evidence="5 6" key="1">
    <citation type="submission" date="2021-02" db="EMBL/GenBank/DDBJ databases">
        <title>Complete genome of Desulfoluna sp. strain ASN36.</title>
        <authorList>
            <person name="Takahashi A."/>
            <person name="Kojima H."/>
            <person name="Fukui M."/>
        </authorList>
    </citation>
    <scope>NUCLEOTIDE SEQUENCE [LARGE SCALE GENOMIC DNA]</scope>
    <source>
        <strain evidence="5 6">ASN36</strain>
    </source>
</reference>
<evidence type="ECO:0000313" key="6">
    <source>
        <dbReference type="Proteomes" id="UP001320148"/>
    </source>
</evidence>
<proteinExistence type="predicted"/>
<dbReference type="InterPro" id="IPR002508">
    <property type="entry name" value="MurNAc-LAA_cat"/>
</dbReference>
<dbReference type="CDD" id="cd02696">
    <property type="entry name" value="MurNAc-LAA"/>
    <property type="match status" value="1"/>
</dbReference>
<sequence>MVVLDPGHGGADAGVTGSYGAAEKDVTLALALEVKRQLGVLYDIRLTRESDRGLSVVRRTELANSFHGDLMLSLHSGGGLSRDANRIALFVQREKRGRVLAPKGEDGWDTGHRPYIAESQALAAVMKRSLSTLDGYEGVGYSGVPLKVATGARMPMVLVEVGNLTNPREEGRLENPEHLRRVSAAVAAGIEAFLSR</sequence>
<evidence type="ECO:0000256" key="3">
    <source>
        <dbReference type="ARBA" id="ARBA00022801"/>
    </source>
</evidence>
<evidence type="ECO:0000313" key="5">
    <source>
        <dbReference type="EMBL" id="BCS97494.1"/>
    </source>
</evidence>
<name>A0ABM7PJQ1_9BACT</name>
<dbReference type="SUPFAM" id="SSF53187">
    <property type="entry name" value="Zn-dependent exopeptidases"/>
    <property type="match status" value="1"/>
</dbReference>
<gene>
    <name evidence="5" type="ORF">DSLASN_31260</name>
</gene>
<evidence type="ECO:0000259" key="4">
    <source>
        <dbReference type="SMART" id="SM00646"/>
    </source>
</evidence>
<keyword evidence="3" id="KW-0378">Hydrolase</keyword>
<feature type="domain" description="MurNAc-LAA" evidence="4">
    <location>
        <begin position="60"/>
        <end position="191"/>
    </location>
</feature>
<dbReference type="SMART" id="SM00646">
    <property type="entry name" value="Ami_3"/>
    <property type="match status" value="1"/>
</dbReference>
<organism evidence="5 6">
    <name type="scientific">Desulfoluna limicola</name>
    <dbReference type="NCBI Taxonomy" id="2810562"/>
    <lineage>
        <taxon>Bacteria</taxon>
        <taxon>Pseudomonadati</taxon>
        <taxon>Thermodesulfobacteriota</taxon>
        <taxon>Desulfobacteria</taxon>
        <taxon>Desulfobacterales</taxon>
        <taxon>Desulfolunaceae</taxon>
        <taxon>Desulfoluna</taxon>
    </lineage>
</organism>
<dbReference type="PANTHER" id="PTHR30404">
    <property type="entry name" value="N-ACETYLMURAMOYL-L-ALANINE AMIDASE"/>
    <property type="match status" value="1"/>
</dbReference>
<dbReference type="Gene3D" id="3.40.630.40">
    <property type="entry name" value="Zn-dependent exopeptidases"/>
    <property type="match status" value="1"/>
</dbReference>
<keyword evidence="6" id="KW-1185">Reference proteome</keyword>
<dbReference type="PANTHER" id="PTHR30404:SF0">
    <property type="entry name" value="N-ACETYLMURAMOYL-L-ALANINE AMIDASE AMIC"/>
    <property type="match status" value="1"/>
</dbReference>
<evidence type="ECO:0000256" key="1">
    <source>
        <dbReference type="ARBA" id="ARBA00001561"/>
    </source>
</evidence>
<dbReference type="InterPro" id="IPR050695">
    <property type="entry name" value="N-acetylmuramoyl_amidase_3"/>
</dbReference>
<protein>
    <recommendedName>
        <fullName evidence="2">N-acetylmuramoyl-L-alanine amidase</fullName>
        <ecNumber evidence="2">3.5.1.28</ecNumber>
    </recommendedName>
</protein>
<comment type="catalytic activity">
    <reaction evidence="1">
        <text>Hydrolyzes the link between N-acetylmuramoyl residues and L-amino acid residues in certain cell-wall glycopeptides.</text>
        <dbReference type="EC" id="3.5.1.28"/>
    </reaction>
</comment>
<accession>A0ABM7PJQ1</accession>
<dbReference type="Proteomes" id="UP001320148">
    <property type="component" value="Chromosome"/>
</dbReference>
<evidence type="ECO:0000256" key="2">
    <source>
        <dbReference type="ARBA" id="ARBA00011901"/>
    </source>
</evidence>